<dbReference type="InterPro" id="IPR026881">
    <property type="entry name" value="WYL_dom"/>
</dbReference>
<dbReference type="Pfam" id="PF13280">
    <property type="entry name" value="WYL"/>
    <property type="match status" value="1"/>
</dbReference>
<dbReference type="Proteomes" id="UP000184012">
    <property type="component" value="Unassembled WGS sequence"/>
</dbReference>
<dbReference type="EMBL" id="FRBP01000012">
    <property type="protein sequence ID" value="SHM17137.1"/>
    <property type="molecule type" value="Genomic_DNA"/>
</dbReference>
<accession>A0AB74F3C6</accession>
<keyword evidence="2" id="KW-0238">DNA-binding</keyword>
<dbReference type="Gene3D" id="3.40.50.1110">
    <property type="entry name" value="SGNH hydrolase"/>
    <property type="match status" value="1"/>
</dbReference>
<dbReference type="CDD" id="cd00229">
    <property type="entry name" value="SGNH_hydrolase"/>
    <property type="match status" value="1"/>
</dbReference>
<name>A0AB74F3C6_9FIRM</name>
<evidence type="ECO:0000313" key="3">
    <source>
        <dbReference type="Proteomes" id="UP000184012"/>
    </source>
</evidence>
<protein>
    <submittedName>
        <fullName evidence="2">Predicted DNA-binding transcriptional regulator YafY, contains an HTH and WYL domains</fullName>
    </submittedName>
</protein>
<gene>
    <name evidence="2" type="ORF">SAMN04515649_11278</name>
</gene>
<evidence type="ECO:0000259" key="1">
    <source>
        <dbReference type="Pfam" id="PF13280"/>
    </source>
</evidence>
<dbReference type="InterPro" id="IPR036514">
    <property type="entry name" value="SGNH_hydro_sf"/>
</dbReference>
<sequence>MRVLMLGNSFTFANNMPDTLANLIDAEVVQHTRGGARLAEQLNPNTKMGGMTQAALENEKWDYVILQEMSNGPITSRESFLNNTALLCERIRANGAVPVLYATWAYQKGGKQLESFGMDYDEMFQKMYDAYHEAADQNGALIADVGKCFYEEAAKQDIFAEDGCHPNELGSKLAAQVIADVILADQATKTEVVIEPKAEDNDTRLRIIYLYQMLLTQTDEEHTLSTKQITDCMMEQHNILVHRTTVPKDIDLLRAAGFEIIGERKRAWEYYLADRKFFVPELKLLIDAVQSSKFITEKKSESLIEKLISLTSETNADKLKRSVHITGRVKSENEKGYYIVDAINDAINAGVKISFYYFEINGKKKEVLRNDGKPYTVSPFDLIWDGDYYYLTGYCDERESVRTYRVDRIKKQPELLTEKAVKKPKGYDVSKYTTEVFRMFSTDEAVDVTLLCDNCCMKSVVDKFGMKIKTRSVGEEQFRTTVKVCASPTFYRWVFGSAGKIKIEGPTEVRNEYREMLKKALDSIE</sequence>
<dbReference type="PANTHER" id="PTHR34580:SF1">
    <property type="entry name" value="PROTEIN PAFC"/>
    <property type="match status" value="1"/>
</dbReference>
<dbReference type="AlphaFoldDB" id="A0AB74F3C6"/>
<dbReference type="GO" id="GO:0003677">
    <property type="term" value="F:DNA binding"/>
    <property type="evidence" value="ECO:0007669"/>
    <property type="project" value="UniProtKB-KW"/>
</dbReference>
<dbReference type="SUPFAM" id="SSF52266">
    <property type="entry name" value="SGNH hydrolase"/>
    <property type="match status" value="1"/>
</dbReference>
<organism evidence="2 3">
    <name type="scientific">Eubacterium callanderi</name>
    <dbReference type="NCBI Taxonomy" id="53442"/>
    <lineage>
        <taxon>Bacteria</taxon>
        <taxon>Bacillati</taxon>
        <taxon>Bacillota</taxon>
        <taxon>Clostridia</taxon>
        <taxon>Eubacteriales</taxon>
        <taxon>Eubacteriaceae</taxon>
        <taxon>Eubacterium</taxon>
    </lineage>
</organism>
<reference evidence="2 3" key="1">
    <citation type="submission" date="2016-11" db="EMBL/GenBank/DDBJ databases">
        <authorList>
            <person name="Varghese N."/>
            <person name="Submissions S."/>
        </authorList>
    </citation>
    <scope>NUCLEOTIDE SEQUENCE [LARGE SCALE GENOMIC DNA]</scope>
    <source>
        <strain evidence="2 3">FD</strain>
    </source>
</reference>
<dbReference type="PROSITE" id="PS52050">
    <property type="entry name" value="WYL"/>
    <property type="match status" value="1"/>
</dbReference>
<evidence type="ECO:0000313" key="2">
    <source>
        <dbReference type="EMBL" id="SHM17137.1"/>
    </source>
</evidence>
<proteinExistence type="predicted"/>
<comment type="caution">
    <text evidence="2">The sequence shown here is derived from an EMBL/GenBank/DDBJ whole genome shotgun (WGS) entry which is preliminary data.</text>
</comment>
<dbReference type="PANTHER" id="PTHR34580">
    <property type="match status" value="1"/>
</dbReference>
<dbReference type="InterPro" id="IPR051534">
    <property type="entry name" value="CBASS_pafABC_assoc_protein"/>
</dbReference>
<feature type="domain" description="WYL" evidence="1">
    <location>
        <begin position="340"/>
        <end position="410"/>
    </location>
</feature>